<dbReference type="InterPro" id="IPR050130">
    <property type="entry name" value="ClpA_ClpB"/>
</dbReference>
<dbReference type="SMART" id="SM01086">
    <property type="entry name" value="ClpB_D2-small"/>
    <property type="match status" value="1"/>
</dbReference>
<dbReference type="PANTHER" id="PTHR11638">
    <property type="entry name" value="ATP-DEPENDENT CLP PROTEASE"/>
    <property type="match status" value="1"/>
</dbReference>
<feature type="domain" description="AAA+ ATPase" evidence="5">
    <location>
        <begin position="249"/>
        <end position="408"/>
    </location>
</feature>
<sequence>MASMSSRWLLDRYGRDLTEQAASGDPVVGRDDEINRVVSILSRKSKNSAVLVGAPGVGNTAVAEGLAQRLARGRVPGALAGRRRPPGPGRWFQKVLLAEPSEDATLAILRRLKPSYERHHGKNIQDGALVAAVKLSGHYIPGRHFPDKAIDLVDEACATARLQLELRASQQGGRSETLQDQTIGTDHMAQVVSKWTGIPVTRLGQDERRRLLDLPERLHQRVVGQDEAVSAVADAVMRSRSGLGNPKQPSGSFLFLGPTGVGKTELAKALAEQLFGDEKQLVRIDMSEYVGLGSVARLIGAPPGTVGYENGGHLTEQVMQRPYSVVLFDEVEKEGDAVFNLFLQILDDGRLTDAKGRAVDFTNTIIIMTSNMGAQHLDAAGAAGCTDAMPAARQSVIADVQRHFRPELINRLDEMVVFRPLSGETLRKVARLQLDGIAARLADRGIGLDVTDAAVDVVLSKSSDQVPMYGARPIKRCLQNMVMTRISKMMVRGEVDDHCSISVDAGDEELVCNVSKPDRTIEAPPPLKNDGSPAASVQAEASPPLKSEVDKSPTSALKKETSSPTRVWRDEASSSPEEGVFTEKNSLHQGCKDLPCNPTPM</sequence>
<keyword evidence="1" id="KW-0547">Nucleotide-binding</keyword>
<dbReference type="InterPro" id="IPR041546">
    <property type="entry name" value="ClpA/ClpB_AAA_lid"/>
</dbReference>
<reference evidence="7 8" key="1">
    <citation type="submission" date="2016-09" db="EMBL/GenBank/DDBJ databases">
        <title>The draft genome of Dichanthelium oligosanthes: A C3 panicoid grass species.</title>
        <authorList>
            <person name="Studer A.J."/>
            <person name="Schnable J.C."/>
            <person name="Brutnell T.P."/>
        </authorList>
    </citation>
    <scope>NUCLEOTIDE SEQUENCE [LARGE SCALE GENOMIC DNA]</scope>
    <source>
        <strain evidence="8">cv. Kellogg 1175</strain>
        <tissue evidence="7">Leaf</tissue>
    </source>
</reference>
<dbReference type="Pfam" id="PF17871">
    <property type="entry name" value="AAA_lid_9"/>
    <property type="match status" value="1"/>
</dbReference>
<evidence type="ECO:0000313" key="8">
    <source>
        <dbReference type="Proteomes" id="UP000095767"/>
    </source>
</evidence>
<evidence type="ECO:0000256" key="4">
    <source>
        <dbReference type="SAM" id="MobiDB-lite"/>
    </source>
</evidence>
<comment type="caution">
    <text evidence="7">The sequence shown here is derived from an EMBL/GenBank/DDBJ whole genome shotgun (WGS) entry which is preliminary data.</text>
</comment>
<dbReference type="InterPro" id="IPR003593">
    <property type="entry name" value="AAA+_ATPase"/>
</dbReference>
<evidence type="ECO:0000259" key="6">
    <source>
        <dbReference type="SMART" id="SM01086"/>
    </source>
</evidence>
<dbReference type="Proteomes" id="UP000095767">
    <property type="component" value="Unassembled WGS sequence"/>
</dbReference>
<dbReference type="GO" id="GO:0005737">
    <property type="term" value="C:cytoplasm"/>
    <property type="evidence" value="ECO:0007669"/>
    <property type="project" value="TreeGrafter"/>
</dbReference>
<dbReference type="CDD" id="cd00009">
    <property type="entry name" value="AAA"/>
    <property type="match status" value="1"/>
</dbReference>
<organism evidence="7 8">
    <name type="scientific">Dichanthelium oligosanthes</name>
    <dbReference type="NCBI Taxonomy" id="888268"/>
    <lineage>
        <taxon>Eukaryota</taxon>
        <taxon>Viridiplantae</taxon>
        <taxon>Streptophyta</taxon>
        <taxon>Embryophyta</taxon>
        <taxon>Tracheophyta</taxon>
        <taxon>Spermatophyta</taxon>
        <taxon>Magnoliopsida</taxon>
        <taxon>Liliopsida</taxon>
        <taxon>Poales</taxon>
        <taxon>Poaceae</taxon>
        <taxon>PACMAD clade</taxon>
        <taxon>Panicoideae</taxon>
        <taxon>Panicodae</taxon>
        <taxon>Paniceae</taxon>
        <taxon>Dichantheliinae</taxon>
        <taxon>Dichanthelium</taxon>
    </lineage>
</organism>
<dbReference type="Gene3D" id="3.40.50.300">
    <property type="entry name" value="P-loop containing nucleotide triphosphate hydrolases"/>
    <property type="match status" value="3"/>
</dbReference>
<dbReference type="CDD" id="cd19499">
    <property type="entry name" value="RecA-like_ClpB_Hsp104-like"/>
    <property type="match status" value="1"/>
</dbReference>
<feature type="region of interest" description="Disordered" evidence="4">
    <location>
        <begin position="518"/>
        <end position="601"/>
    </location>
</feature>
<feature type="domain" description="AAA+ ATPase" evidence="5">
    <location>
        <begin position="45"/>
        <end position="227"/>
    </location>
</feature>
<dbReference type="InterPro" id="IPR019489">
    <property type="entry name" value="Clp_ATPase_C"/>
</dbReference>
<dbReference type="Pfam" id="PF10431">
    <property type="entry name" value="ClpB_D2-small"/>
    <property type="match status" value="1"/>
</dbReference>
<feature type="domain" description="Clp ATPase C-terminal" evidence="6">
    <location>
        <begin position="421"/>
        <end position="512"/>
    </location>
</feature>
<dbReference type="SMART" id="SM00382">
    <property type="entry name" value="AAA"/>
    <property type="match status" value="2"/>
</dbReference>
<dbReference type="PANTHER" id="PTHR11638:SF159">
    <property type="entry name" value="AAA+ ATPASE DOMAIN-CONTAINING PROTEIN"/>
    <property type="match status" value="1"/>
</dbReference>
<evidence type="ECO:0000256" key="2">
    <source>
        <dbReference type="ARBA" id="ARBA00022840"/>
    </source>
</evidence>
<dbReference type="InterPro" id="IPR003959">
    <property type="entry name" value="ATPase_AAA_core"/>
</dbReference>
<dbReference type="InterPro" id="IPR001270">
    <property type="entry name" value="ClpA/B"/>
</dbReference>
<evidence type="ECO:0000313" key="7">
    <source>
        <dbReference type="EMBL" id="OEL37971.1"/>
    </source>
</evidence>
<dbReference type="GO" id="GO:0005524">
    <property type="term" value="F:ATP binding"/>
    <property type="evidence" value="ECO:0007669"/>
    <property type="project" value="UniProtKB-KW"/>
</dbReference>
<keyword evidence="2" id="KW-0067">ATP-binding</keyword>
<evidence type="ECO:0000256" key="3">
    <source>
        <dbReference type="ARBA" id="ARBA00023186"/>
    </source>
</evidence>
<dbReference type="GO" id="GO:0034605">
    <property type="term" value="P:cellular response to heat"/>
    <property type="evidence" value="ECO:0007669"/>
    <property type="project" value="TreeGrafter"/>
</dbReference>
<evidence type="ECO:0000256" key="1">
    <source>
        <dbReference type="ARBA" id="ARBA00022741"/>
    </source>
</evidence>
<evidence type="ECO:0000259" key="5">
    <source>
        <dbReference type="SMART" id="SM00382"/>
    </source>
</evidence>
<dbReference type="Gene3D" id="1.10.8.60">
    <property type="match status" value="1"/>
</dbReference>
<gene>
    <name evidence="7" type="ORF">BAE44_0001009</name>
</gene>
<feature type="compositionally biased region" description="Basic and acidic residues" evidence="4">
    <location>
        <begin position="547"/>
        <end position="572"/>
    </location>
</feature>
<keyword evidence="8" id="KW-1185">Reference proteome</keyword>
<dbReference type="STRING" id="888268.A0A1E5WKM1"/>
<keyword evidence="3" id="KW-0143">Chaperone</keyword>
<dbReference type="GO" id="GO:0016887">
    <property type="term" value="F:ATP hydrolysis activity"/>
    <property type="evidence" value="ECO:0007669"/>
    <property type="project" value="InterPro"/>
</dbReference>
<proteinExistence type="predicted"/>
<dbReference type="EMBL" id="LWDX02003557">
    <property type="protein sequence ID" value="OEL37971.1"/>
    <property type="molecule type" value="Genomic_DNA"/>
</dbReference>
<dbReference type="FunFam" id="3.40.50.300:FF:000025">
    <property type="entry name" value="ATP-dependent Clp protease subunit"/>
    <property type="match status" value="1"/>
</dbReference>
<dbReference type="InterPro" id="IPR027417">
    <property type="entry name" value="P-loop_NTPase"/>
</dbReference>
<accession>A0A1E5WKM1</accession>
<protein>
    <submittedName>
        <fullName evidence="7">Chaperone protein ClpB1</fullName>
    </submittedName>
</protein>
<dbReference type="SUPFAM" id="SSF52540">
    <property type="entry name" value="P-loop containing nucleoside triphosphate hydrolases"/>
    <property type="match status" value="2"/>
</dbReference>
<dbReference type="AlphaFoldDB" id="A0A1E5WKM1"/>
<dbReference type="PRINTS" id="PR00300">
    <property type="entry name" value="CLPPROTEASEA"/>
</dbReference>
<name>A0A1E5WKM1_9POAL</name>
<dbReference type="Pfam" id="PF07724">
    <property type="entry name" value="AAA_2"/>
    <property type="match status" value="1"/>
</dbReference>
<dbReference type="OrthoDB" id="47330at2759"/>